<comment type="subcellular location">
    <subcellularLocation>
        <location evidence="2">Endomembrane system</location>
        <topology evidence="2">Multi-pass membrane protein</topology>
    </subcellularLocation>
</comment>
<dbReference type="GO" id="GO:0016020">
    <property type="term" value="C:membrane"/>
    <property type="evidence" value="ECO:0007669"/>
    <property type="project" value="InterPro"/>
</dbReference>
<evidence type="ECO:0000256" key="15">
    <source>
        <dbReference type="ARBA" id="ARBA00049322"/>
    </source>
</evidence>
<feature type="transmembrane region" description="Helical" evidence="17">
    <location>
        <begin position="164"/>
        <end position="193"/>
    </location>
</feature>
<comment type="catalytic activity">
    <reaction evidence="7">
        <text>12-hexadecanoyloxy-octadecanoate + H2O = 12-hydroxyoctadecanoate + hexadecanoate + H(+)</text>
        <dbReference type="Rhea" id="RHEA:52056"/>
        <dbReference type="ChEBI" id="CHEBI:7896"/>
        <dbReference type="ChEBI" id="CHEBI:15377"/>
        <dbReference type="ChEBI" id="CHEBI:15378"/>
        <dbReference type="ChEBI" id="CHEBI:83677"/>
        <dbReference type="ChEBI" id="CHEBI:84201"/>
    </reaction>
    <physiologicalReaction direction="left-to-right" evidence="7">
        <dbReference type="Rhea" id="RHEA:52057"/>
    </physiologicalReaction>
</comment>
<comment type="catalytic activity">
    <reaction evidence="8">
        <text>13-octadecanoyloxy-octadecanoate + H2O = 13-hydroxy-octadecanoate + octadecanoate + H(+)</text>
        <dbReference type="Rhea" id="RHEA:52084"/>
        <dbReference type="ChEBI" id="CHEBI:15377"/>
        <dbReference type="ChEBI" id="CHEBI:15378"/>
        <dbReference type="ChEBI" id="CHEBI:25629"/>
        <dbReference type="ChEBI" id="CHEBI:136304"/>
        <dbReference type="ChEBI" id="CHEBI:136335"/>
    </reaction>
    <physiologicalReaction direction="left-to-right" evidence="8">
        <dbReference type="Rhea" id="RHEA:52085"/>
    </physiologicalReaction>
</comment>
<comment type="similarity">
    <text evidence="3">Belongs to the AIG1 family.</text>
</comment>
<evidence type="ECO:0000256" key="6">
    <source>
        <dbReference type="ARBA" id="ARBA00023136"/>
    </source>
</evidence>
<feature type="transmembrane region" description="Helical" evidence="17">
    <location>
        <begin position="136"/>
        <end position="157"/>
    </location>
</feature>
<feature type="transmembrane region" description="Helical" evidence="17">
    <location>
        <begin position="50"/>
        <end position="72"/>
    </location>
</feature>
<comment type="catalytic activity">
    <reaction evidence="16">
        <text>12-(9Z-hexadecenoyloxy)-octadecanoate + H2O = 12-hydroxyoctadecanoate + (9Z)-hexadecenoate + H(+)</text>
        <dbReference type="Rhea" id="RHEA:52072"/>
        <dbReference type="ChEBI" id="CHEBI:15377"/>
        <dbReference type="ChEBI" id="CHEBI:15378"/>
        <dbReference type="ChEBI" id="CHEBI:32372"/>
        <dbReference type="ChEBI" id="CHEBI:84201"/>
        <dbReference type="ChEBI" id="CHEBI:136312"/>
    </reaction>
    <physiologicalReaction direction="left-to-right" evidence="16">
        <dbReference type="Rhea" id="RHEA:52073"/>
    </physiologicalReaction>
</comment>
<comment type="catalytic activity">
    <reaction evidence="13">
        <text>9-octadecanoyloxy-octadecanoate + H2O = 9-hydroxy-octadecanoate + octadecanoate + H(+)</text>
        <dbReference type="Rhea" id="RHEA:52096"/>
        <dbReference type="ChEBI" id="CHEBI:15377"/>
        <dbReference type="ChEBI" id="CHEBI:15378"/>
        <dbReference type="ChEBI" id="CHEBI:25629"/>
        <dbReference type="ChEBI" id="CHEBI:136286"/>
        <dbReference type="ChEBI" id="CHEBI:136373"/>
    </reaction>
    <physiologicalReaction direction="left-to-right" evidence="13">
        <dbReference type="Rhea" id="RHEA:52097"/>
    </physiologicalReaction>
</comment>
<dbReference type="AlphaFoldDB" id="A0A6P7YWW6"/>
<keyword evidence="18" id="KW-1185">Reference proteome</keyword>
<evidence type="ECO:0000256" key="12">
    <source>
        <dbReference type="ARBA" id="ARBA00048800"/>
    </source>
</evidence>
<comment type="catalytic activity">
    <reaction evidence="15">
        <text>13-(9Z-hexadecenoyloxy)-octadecanoate + H2O = 13-hydroxy-octadecanoate + (9Z)-hexadecenoate + H(+)</text>
        <dbReference type="Rhea" id="RHEA:52076"/>
        <dbReference type="ChEBI" id="CHEBI:15377"/>
        <dbReference type="ChEBI" id="CHEBI:15378"/>
        <dbReference type="ChEBI" id="CHEBI:32372"/>
        <dbReference type="ChEBI" id="CHEBI:136304"/>
        <dbReference type="ChEBI" id="CHEBI:136315"/>
    </reaction>
    <physiologicalReaction direction="left-to-right" evidence="15">
        <dbReference type="Rhea" id="RHEA:52077"/>
    </physiologicalReaction>
</comment>
<evidence type="ECO:0000256" key="10">
    <source>
        <dbReference type="ARBA" id="ARBA00048680"/>
    </source>
</evidence>
<evidence type="ECO:0000256" key="17">
    <source>
        <dbReference type="SAM" id="Phobius"/>
    </source>
</evidence>
<keyword evidence="4 17" id="KW-0812">Transmembrane</keyword>
<sequence length="276" mass="31911">MAVGPRLRVVCCLHGAAFIWCSLSIWRHLAITDNGQTPSRYYTYGGRWKYLTFINQVLQTILFGICLLTDLFQLFGSNKKEGFCLHLLVLRDCFFSILAFPVGTFVVASFWGIYAYDRELIYPTRLDKVIPLWLNHAMHTVVLPLLLLQLITCFHQYPGRKKGLLGLGIFCFAYLIWMLWIKYIAGIWVYPFLAKMDSVGMVVFVVVSILIMTHLYFLGEFLTKLFWDPGGIMRIGKMNSKENTELERGQHEKICRVEENSMKWTVSKEYIAGKSC</sequence>
<keyword evidence="6 17" id="KW-0472">Membrane</keyword>
<comment type="catalytic activity">
    <reaction evidence="11">
        <text>12-(9Z-octadecenoyloxy)-octadecanoate + H2O = 12-hydroxyoctadecanoate + (9Z)-octadecenoate + H(+)</text>
        <dbReference type="Rhea" id="RHEA:52060"/>
        <dbReference type="ChEBI" id="CHEBI:15377"/>
        <dbReference type="ChEBI" id="CHEBI:15378"/>
        <dbReference type="ChEBI" id="CHEBI:30823"/>
        <dbReference type="ChEBI" id="CHEBI:84201"/>
        <dbReference type="ChEBI" id="CHEBI:136302"/>
    </reaction>
    <physiologicalReaction direction="left-to-right" evidence="11">
        <dbReference type="Rhea" id="RHEA:52061"/>
    </physiologicalReaction>
</comment>
<dbReference type="RefSeq" id="XP_030069076.1">
    <property type="nucleotide sequence ID" value="XM_030213216.1"/>
</dbReference>
<evidence type="ECO:0000256" key="14">
    <source>
        <dbReference type="ARBA" id="ARBA00049296"/>
    </source>
</evidence>
<dbReference type="KEGG" id="muo:115476692"/>
<keyword evidence="5 17" id="KW-1133">Transmembrane helix</keyword>
<accession>A0A6P7YWW6</accession>
<evidence type="ECO:0000256" key="4">
    <source>
        <dbReference type="ARBA" id="ARBA00022692"/>
    </source>
</evidence>
<dbReference type="Pfam" id="PF04750">
    <property type="entry name" value="Far-17a_AIG1"/>
    <property type="match status" value="1"/>
</dbReference>
<proteinExistence type="inferred from homology"/>
<comment type="catalytic activity">
    <reaction evidence="1">
        <text>9-(9Z-hexadecenoyloxy)-octadecanoate + H2O = (9Z)-hexadecenoate + 9-hydroxy-octadecanoate + H(+)</text>
        <dbReference type="Rhea" id="RHEA:52068"/>
        <dbReference type="ChEBI" id="CHEBI:15377"/>
        <dbReference type="ChEBI" id="CHEBI:15378"/>
        <dbReference type="ChEBI" id="CHEBI:32372"/>
        <dbReference type="ChEBI" id="CHEBI:136286"/>
        <dbReference type="ChEBI" id="CHEBI:136309"/>
    </reaction>
    <physiologicalReaction direction="left-to-right" evidence="1">
        <dbReference type="Rhea" id="RHEA:52069"/>
    </physiologicalReaction>
</comment>
<evidence type="ECO:0000256" key="3">
    <source>
        <dbReference type="ARBA" id="ARBA00009300"/>
    </source>
</evidence>
<dbReference type="OrthoDB" id="1898221at2759"/>
<dbReference type="PANTHER" id="PTHR10989:SF22">
    <property type="entry name" value="ANDROGEN DEPENDENT TFPI REGULATING PROTEIN"/>
    <property type="match status" value="1"/>
</dbReference>
<comment type="catalytic activity">
    <reaction evidence="10">
        <text>12-octadecanoyloxy-octadecanoate + H2O = 12-hydroxyoctadecanoate + octadecanoate + H(+)</text>
        <dbReference type="Rhea" id="RHEA:52080"/>
        <dbReference type="ChEBI" id="CHEBI:15377"/>
        <dbReference type="ChEBI" id="CHEBI:15378"/>
        <dbReference type="ChEBI" id="CHEBI:25629"/>
        <dbReference type="ChEBI" id="CHEBI:84201"/>
        <dbReference type="ChEBI" id="CHEBI:136330"/>
    </reaction>
    <physiologicalReaction direction="left-to-right" evidence="10">
        <dbReference type="Rhea" id="RHEA:52081"/>
    </physiologicalReaction>
</comment>
<evidence type="ECO:0000256" key="13">
    <source>
        <dbReference type="ARBA" id="ARBA00049221"/>
    </source>
</evidence>
<feature type="transmembrane region" description="Helical" evidence="17">
    <location>
        <begin position="199"/>
        <end position="218"/>
    </location>
</feature>
<gene>
    <name evidence="19" type="primary">LOC115476692</name>
</gene>
<dbReference type="InterPro" id="IPR006838">
    <property type="entry name" value="ADTRP_AIG1"/>
</dbReference>
<feature type="transmembrane region" description="Helical" evidence="17">
    <location>
        <begin position="7"/>
        <end position="30"/>
    </location>
</feature>
<dbReference type="GO" id="GO:0012505">
    <property type="term" value="C:endomembrane system"/>
    <property type="evidence" value="ECO:0007669"/>
    <property type="project" value="UniProtKB-SubCell"/>
</dbReference>
<comment type="catalytic activity">
    <reaction evidence="9">
        <text>9-hexadecanoyloxy-octadecanoate + H2O = 9-hydroxy-octadecanoate + hexadecanoate + H(+)</text>
        <dbReference type="Rhea" id="RHEA:52052"/>
        <dbReference type="ChEBI" id="CHEBI:7896"/>
        <dbReference type="ChEBI" id="CHEBI:15377"/>
        <dbReference type="ChEBI" id="CHEBI:15378"/>
        <dbReference type="ChEBI" id="CHEBI:83670"/>
        <dbReference type="ChEBI" id="CHEBI:136286"/>
    </reaction>
    <physiologicalReaction direction="left-to-right" evidence="9">
        <dbReference type="Rhea" id="RHEA:52053"/>
    </physiologicalReaction>
</comment>
<evidence type="ECO:0000256" key="8">
    <source>
        <dbReference type="ARBA" id="ARBA00047427"/>
    </source>
</evidence>
<dbReference type="Proteomes" id="UP000515156">
    <property type="component" value="Chromosome 8"/>
</dbReference>
<evidence type="ECO:0000313" key="19">
    <source>
        <dbReference type="RefSeq" id="XP_030069076.1"/>
    </source>
</evidence>
<comment type="catalytic activity">
    <reaction evidence="14">
        <text>13-(9Z-octadecenoyloxy)-octadecanoate + H2O = 13-hydroxy-octadecanoate + (9Z)-octadecenoate + H(+)</text>
        <dbReference type="Rhea" id="RHEA:52064"/>
        <dbReference type="ChEBI" id="CHEBI:15377"/>
        <dbReference type="ChEBI" id="CHEBI:15378"/>
        <dbReference type="ChEBI" id="CHEBI:30823"/>
        <dbReference type="ChEBI" id="CHEBI:136303"/>
        <dbReference type="ChEBI" id="CHEBI:136304"/>
    </reaction>
    <physiologicalReaction direction="left-to-right" evidence="14">
        <dbReference type="Rhea" id="RHEA:52065"/>
    </physiologicalReaction>
</comment>
<feature type="transmembrane region" description="Helical" evidence="17">
    <location>
        <begin position="93"/>
        <end position="116"/>
    </location>
</feature>
<evidence type="ECO:0000256" key="1">
    <source>
        <dbReference type="ARBA" id="ARBA00000923"/>
    </source>
</evidence>
<evidence type="ECO:0000256" key="9">
    <source>
        <dbReference type="ARBA" id="ARBA00047863"/>
    </source>
</evidence>
<evidence type="ECO:0000256" key="2">
    <source>
        <dbReference type="ARBA" id="ARBA00004127"/>
    </source>
</evidence>
<dbReference type="GeneID" id="115476692"/>
<dbReference type="PANTHER" id="PTHR10989">
    <property type="entry name" value="ANDROGEN-INDUCED PROTEIN 1-RELATED"/>
    <property type="match status" value="1"/>
</dbReference>
<evidence type="ECO:0000256" key="16">
    <source>
        <dbReference type="ARBA" id="ARBA00049428"/>
    </source>
</evidence>
<organism evidence="18 19">
    <name type="scientific">Microcaecilia unicolor</name>
    <dbReference type="NCBI Taxonomy" id="1415580"/>
    <lineage>
        <taxon>Eukaryota</taxon>
        <taxon>Metazoa</taxon>
        <taxon>Chordata</taxon>
        <taxon>Craniata</taxon>
        <taxon>Vertebrata</taxon>
        <taxon>Euteleostomi</taxon>
        <taxon>Amphibia</taxon>
        <taxon>Gymnophiona</taxon>
        <taxon>Siphonopidae</taxon>
        <taxon>Microcaecilia</taxon>
    </lineage>
</organism>
<protein>
    <submittedName>
        <fullName evidence="19">Androgen-induced gene 1 protein-like isoform X1</fullName>
    </submittedName>
</protein>
<evidence type="ECO:0000256" key="11">
    <source>
        <dbReference type="ARBA" id="ARBA00048701"/>
    </source>
</evidence>
<evidence type="ECO:0000256" key="7">
    <source>
        <dbReference type="ARBA" id="ARBA00047368"/>
    </source>
</evidence>
<dbReference type="InParanoid" id="A0A6P7YWW6"/>
<name>A0A6P7YWW6_9AMPH</name>
<reference evidence="19" key="1">
    <citation type="submission" date="2025-08" db="UniProtKB">
        <authorList>
            <consortium name="RefSeq"/>
        </authorList>
    </citation>
    <scope>IDENTIFICATION</scope>
</reference>
<evidence type="ECO:0000313" key="18">
    <source>
        <dbReference type="Proteomes" id="UP000515156"/>
    </source>
</evidence>
<evidence type="ECO:0000256" key="5">
    <source>
        <dbReference type="ARBA" id="ARBA00022989"/>
    </source>
</evidence>
<comment type="catalytic activity">
    <reaction evidence="12">
        <text>9-(9Z-octadecenoyloxy)-octadecanoate + H2O = 9-hydroxy-octadecanoate + (9Z)-octadecenoate + H(+)</text>
        <dbReference type="Rhea" id="RHEA:52048"/>
        <dbReference type="ChEBI" id="CHEBI:15377"/>
        <dbReference type="ChEBI" id="CHEBI:15378"/>
        <dbReference type="ChEBI" id="CHEBI:30823"/>
        <dbReference type="ChEBI" id="CHEBI:136282"/>
        <dbReference type="ChEBI" id="CHEBI:136286"/>
    </reaction>
    <physiologicalReaction direction="left-to-right" evidence="12">
        <dbReference type="Rhea" id="RHEA:52049"/>
    </physiologicalReaction>
</comment>